<evidence type="ECO:0000313" key="3">
    <source>
        <dbReference type="EMBL" id="KAK3751237.1"/>
    </source>
</evidence>
<name>A0AAE0YMA6_9GAST</name>
<evidence type="ECO:0000259" key="2">
    <source>
        <dbReference type="PROSITE" id="PS50144"/>
    </source>
</evidence>
<evidence type="ECO:0000256" key="1">
    <source>
        <dbReference type="SAM" id="MobiDB-lite"/>
    </source>
</evidence>
<dbReference type="PROSITE" id="PS50144">
    <property type="entry name" value="MATH"/>
    <property type="match status" value="1"/>
</dbReference>
<dbReference type="EMBL" id="JAWDGP010005834">
    <property type="protein sequence ID" value="KAK3751237.1"/>
    <property type="molecule type" value="Genomic_DNA"/>
</dbReference>
<dbReference type="Pfam" id="PF22486">
    <property type="entry name" value="MATH_2"/>
    <property type="match status" value="1"/>
</dbReference>
<gene>
    <name evidence="3" type="ORF">RRG08_023994</name>
</gene>
<feature type="compositionally biased region" description="Polar residues" evidence="1">
    <location>
        <begin position="199"/>
        <end position="215"/>
    </location>
</feature>
<keyword evidence="4" id="KW-1185">Reference proteome</keyword>
<dbReference type="InterPro" id="IPR002083">
    <property type="entry name" value="MATH/TRAF_dom"/>
</dbReference>
<feature type="region of interest" description="Disordered" evidence="1">
    <location>
        <begin position="273"/>
        <end position="297"/>
    </location>
</feature>
<protein>
    <recommendedName>
        <fullName evidence="2">MATH domain-containing protein</fullName>
    </recommendedName>
</protein>
<sequence>MSASRPTALCRSLSDSGFGITTQDADSAYYNTPLMIRQNTLMLRDRLKHRREAFAYHSQFGAAEGDVSFLDSKACVMGHSLGVLDMFIDSISRELEVPLNSGDYYNAHPQMSPSYDSLTDVKSVVEYGEVHEEENTAVKTLHGENRSLDVECMNDAILRPPAYGDLSDDDVCHLIDSVKGLHRKLDILQSKMNNLLQQKSDSHISNENSQNSKPSSHSKHQFVTKKAIGFRASQDIGKSPRDSIYVQIEQVYYNLQKINFLYRAGNGFMTKYPPFSSTKVDKRDTAEATTQTKTDDATEITSLRKRCDRLEKKNASLKEELEKLQKSSAKKPPVPAPRQKKMSTASFDPEDWLRKAPEQDSMYTLVNCVVGPPTAPPMCPPFPKDICMTEVTCEWTITDYKRQLQEQRSGRMHSTISAPFFITHNGYCARLEAFLDGSGCAKGVYFSVFLRILPSEMDEQLLWPAHLKLTFILLNQSDSRDEDSKSRRTIVEHCFPRPNSSGMYQSGESDCWGVFNLASHETIHSQQFIREDKLLLQCRVHILSGWKRNRRGPR</sequence>
<comment type="caution">
    <text evidence="3">The sequence shown here is derived from an EMBL/GenBank/DDBJ whole genome shotgun (WGS) entry which is preliminary data.</text>
</comment>
<evidence type="ECO:0000313" key="4">
    <source>
        <dbReference type="Proteomes" id="UP001283361"/>
    </source>
</evidence>
<dbReference type="Gene3D" id="2.60.210.10">
    <property type="entry name" value="Apoptosis, Tumor Necrosis Factor Receptor Associated Protein 2, Chain A"/>
    <property type="match status" value="1"/>
</dbReference>
<organism evidence="3 4">
    <name type="scientific">Elysia crispata</name>
    <name type="common">lettuce slug</name>
    <dbReference type="NCBI Taxonomy" id="231223"/>
    <lineage>
        <taxon>Eukaryota</taxon>
        <taxon>Metazoa</taxon>
        <taxon>Spiralia</taxon>
        <taxon>Lophotrochozoa</taxon>
        <taxon>Mollusca</taxon>
        <taxon>Gastropoda</taxon>
        <taxon>Heterobranchia</taxon>
        <taxon>Euthyneura</taxon>
        <taxon>Panpulmonata</taxon>
        <taxon>Sacoglossa</taxon>
        <taxon>Placobranchoidea</taxon>
        <taxon>Plakobranchidae</taxon>
        <taxon>Elysia</taxon>
    </lineage>
</organism>
<feature type="region of interest" description="Disordered" evidence="1">
    <location>
        <begin position="321"/>
        <end position="346"/>
    </location>
</feature>
<dbReference type="InterPro" id="IPR008974">
    <property type="entry name" value="TRAF-like"/>
</dbReference>
<reference evidence="3" key="1">
    <citation type="journal article" date="2023" name="G3 (Bethesda)">
        <title>A reference genome for the long-term kleptoplast-retaining sea slug Elysia crispata morphotype clarki.</title>
        <authorList>
            <person name="Eastman K.E."/>
            <person name="Pendleton A.L."/>
            <person name="Shaikh M.A."/>
            <person name="Suttiyut T."/>
            <person name="Ogas R."/>
            <person name="Tomko P."/>
            <person name="Gavelis G."/>
            <person name="Widhalm J.R."/>
            <person name="Wisecaver J.H."/>
        </authorList>
    </citation>
    <scope>NUCLEOTIDE SEQUENCE</scope>
    <source>
        <strain evidence="3">ECLA1</strain>
    </source>
</reference>
<accession>A0AAE0YMA6</accession>
<dbReference type="SUPFAM" id="SSF49599">
    <property type="entry name" value="TRAF domain-like"/>
    <property type="match status" value="1"/>
</dbReference>
<feature type="domain" description="MATH" evidence="2">
    <location>
        <begin position="390"/>
        <end position="540"/>
    </location>
</feature>
<proteinExistence type="predicted"/>
<dbReference type="PANTHER" id="PTHR10131">
    <property type="entry name" value="TNF RECEPTOR ASSOCIATED FACTOR"/>
    <property type="match status" value="1"/>
</dbReference>
<dbReference type="AlphaFoldDB" id="A0AAE0YMA6"/>
<feature type="region of interest" description="Disordered" evidence="1">
    <location>
        <begin position="199"/>
        <end position="221"/>
    </location>
</feature>
<dbReference type="Proteomes" id="UP001283361">
    <property type="component" value="Unassembled WGS sequence"/>
</dbReference>
<dbReference type="PANTHER" id="PTHR10131:SF94">
    <property type="entry name" value="TNF RECEPTOR-ASSOCIATED FACTOR 4"/>
    <property type="match status" value="1"/>
</dbReference>